<dbReference type="AlphaFoldDB" id="A0A0D7BSU4"/>
<comment type="subcellular location">
    <subcellularLocation>
        <location evidence="1">Membrane</location>
        <topology evidence="1">Multi-pass membrane protein</topology>
    </subcellularLocation>
</comment>
<keyword evidence="3" id="KW-0472">Membrane</keyword>
<dbReference type="PROSITE" id="PS50850">
    <property type="entry name" value="MFS"/>
    <property type="match status" value="1"/>
</dbReference>
<feature type="transmembrane region" description="Helical" evidence="3">
    <location>
        <begin position="181"/>
        <end position="203"/>
    </location>
</feature>
<dbReference type="Proteomes" id="UP000054007">
    <property type="component" value="Unassembled WGS sequence"/>
</dbReference>
<reference evidence="5 6" key="1">
    <citation type="journal article" date="2015" name="Fungal Genet. Biol.">
        <title>Evolution of novel wood decay mechanisms in Agaricales revealed by the genome sequences of Fistulina hepatica and Cylindrobasidium torrendii.</title>
        <authorList>
            <person name="Floudas D."/>
            <person name="Held B.W."/>
            <person name="Riley R."/>
            <person name="Nagy L.G."/>
            <person name="Koehler G."/>
            <person name="Ransdell A.S."/>
            <person name="Younus H."/>
            <person name="Chow J."/>
            <person name="Chiniquy J."/>
            <person name="Lipzen A."/>
            <person name="Tritt A."/>
            <person name="Sun H."/>
            <person name="Haridas S."/>
            <person name="LaButti K."/>
            <person name="Ohm R.A."/>
            <person name="Kues U."/>
            <person name="Blanchette R.A."/>
            <person name="Grigoriev I.V."/>
            <person name="Minto R.E."/>
            <person name="Hibbett D.S."/>
        </authorList>
    </citation>
    <scope>NUCLEOTIDE SEQUENCE [LARGE SCALE GENOMIC DNA]</scope>
    <source>
        <strain evidence="5 6">FP15055 ss-10</strain>
    </source>
</reference>
<dbReference type="EMBL" id="KN880437">
    <property type="protein sequence ID" value="KIY73224.1"/>
    <property type="molecule type" value="Genomic_DNA"/>
</dbReference>
<feature type="transmembrane region" description="Helical" evidence="3">
    <location>
        <begin position="293"/>
        <end position="313"/>
    </location>
</feature>
<keyword evidence="6" id="KW-1185">Reference proteome</keyword>
<evidence type="ECO:0000256" key="1">
    <source>
        <dbReference type="ARBA" id="ARBA00004141"/>
    </source>
</evidence>
<dbReference type="PANTHER" id="PTHR11360">
    <property type="entry name" value="MONOCARBOXYLATE TRANSPORTER"/>
    <property type="match status" value="1"/>
</dbReference>
<sequence>MSVVEDSLSKNSVPAEALLAGRLAPSPPEKGCEHVVPPAEGEEEWGYPDGGLRAWLVVFGCFLFASTSMSWGLVWGVLQDHYHTEMFPETSLSVLSLAGGVQNFLMNSVSYLSGSLGDRYGYKRVICVCCVLTYLSLVASAFTTQVYHIFLFQGVFLGLAQAFGLPLYVSLPSQWFLRRRGLASGLAISGSGIGGGIFSLVVRQLLSTVGFRKTMLIYSGIMATLWIIALFCLKERHRPGYRTEKKRWLPQNVDGAFYSVALSVFVGLFGYLSPFYFITTYTKQFVPSLDPKSLLVALPLILMNFCAGFGRILSGTLADYLGAINAFFLSFFVGGFIQMVCWTFAKTYASILVFAVLNGLIACWFMSLLPVVCAKLFGMNSLATITGFMILANSPGQLAGAPIGGAIFAASNNNWLVVTMYSGGVMMLGSLCVLYARFKYDRRIFARV</sequence>
<evidence type="ECO:0000259" key="4">
    <source>
        <dbReference type="PROSITE" id="PS50850"/>
    </source>
</evidence>
<dbReference type="InterPro" id="IPR036259">
    <property type="entry name" value="MFS_trans_sf"/>
</dbReference>
<feature type="transmembrane region" description="Helical" evidence="3">
    <location>
        <begin position="149"/>
        <end position="169"/>
    </location>
</feature>
<protein>
    <submittedName>
        <fullName evidence="5">MFS general substrate transporter</fullName>
    </submittedName>
</protein>
<dbReference type="GO" id="GO:0016020">
    <property type="term" value="C:membrane"/>
    <property type="evidence" value="ECO:0007669"/>
    <property type="project" value="UniProtKB-SubCell"/>
</dbReference>
<gene>
    <name evidence="5" type="ORF">CYLTODRAFT_485666</name>
</gene>
<feature type="transmembrane region" description="Helical" evidence="3">
    <location>
        <begin position="125"/>
        <end position="143"/>
    </location>
</feature>
<feature type="transmembrane region" description="Helical" evidence="3">
    <location>
        <begin position="351"/>
        <end position="373"/>
    </location>
</feature>
<dbReference type="Pfam" id="PF07690">
    <property type="entry name" value="MFS_1"/>
    <property type="match status" value="1"/>
</dbReference>
<accession>A0A0D7BSU4</accession>
<dbReference type="InterPro" id="IPR050327">
    <property type="entry name" value="Proton-linked_MCT"/>
</dbReference>
<feature type="domain" description="Major facilitator superfamily (MFS) profile" evidence="4">
    <location>
        <begin position="53"/>
        <end position="441"/>
    </location>
</feature>
<feature type="transmembrane region" description="Helical" evidence="3">
    <location>
        <begin position="54"/>
        <end position="78"/>
    </location>
</feature>
<dbReference type="SUPFAM" id="SSF103473">
    <property type="entry name" value="MFS general substrate transporter"/>
    <property type="match status" value="1"/>
</dbReference>
<dbReference type="Gene3D" id="1.20.1250.20">
    <property type="entry name" value="MFS general substrate transporter like domains"/>
    <property type="match status" value="1"/>
</dbReference>
<dbReference type="InterPro" id="IPR020846">
    <property type="entry name" value="MFS_dom"/>
</dbReference>
<proteinExistence type="inferred from homology"/>
<comment type="similarity">
    <text evidence="2">Belongs to the major facilitator superfamily. Monocarboxylate porter (TC 2.A.1.13) family.</text>
</comment>
<feature type="transmembrane region" description="Helical" evidence="3">
    <location>
        <begin position="320"/>
        <end position="345"/>
    </location>
</feature>
<evidence type="ECO:0000256" key="3">
    <source>
        <dbReference type="SAM" id="Phobius"/>
    </source>
</evidence>
<evidence type="ECO:0000313" key="6">
    <source>
        <dbReference type="Proteomes" id="UP000054007"/>
    </source>
</evidence>
<feature type="transmembrane region" description="Helical" evidence="3">
    <location>
        <begin position="385"/>
        <end position="409"/>
    </location>
</feature>
<dbReference type="PANTHER" id="PTHR11360:SF284">
    <property type="entry name" value="EG:103B4.3 PROTEIN-RELATED"/>
    <property type="match status" value="1"/>
</dbReference>
<organism evidence="5 6">
    <name type="scientific">Cylindrobasidium torrendii FP15055 ss-10</name>
    <dbReference type="NCBI Taxonomy" id="1314674"/>
    <lineage>
        <taxon>Eukaryota</taxon>
        <taxon>Fungi</taxon>
        <taxon>Dikarya</taxon>
        <taxon>Basidiomycota</taxon>
        <taxon>Agaricomycotina</taxon>
        <taxon>Agaricomycetes</taxon>
        <taxon>Agaricomycetidae</taxon>
        <taxon>Agaricales</taxon>
        <taxon>Marasmiineae</taxon>
        <taxon>Physalacriaceae</taxon>
        <taxon>Cylindrobasidium</taxon>
    </lineage>
</organism>
<feature type="transmembrane region" description="Helical" evidence="3">
    <location>
        <begin position="255"/>
        <end position="273"/>
    </location>
</feature>
<feature type="transmembrane region" description="Helical" evidence="3">
    <location>
        <begin position="215"/>
        <end position="234"/>
    </location>
</feature>
<dbReference type="OrthoDB" id="2213137at2759"/>
<feature type="transmembrane region" description="Helical" evidence="3">
    <location>
        <begin position="415"/>
        <end position="438"/>
    </location>
</feature>
<dbReference type="GO" id="GO:0022857">
    <property type="term" value="F:transmembrane transporter activity"/>
    <property type="evidence" value="ECO:0007669"/>
    <property type="project" value="InterPro"/>
</dbReference>
<name>A0A0D7BSU4_9AGAR</name>
<evidence type="ECO:0000313" key="5">
    <source>
        <dbReference type="EMBL" id="KIY73224.1"/>
    </source>
</evidence>
<dbReference type="InterPro" id="IPR011701">
    <property type="entry name" value="MFS"/>
</dbReference>
<keyword evidence="3" id="KW-1133">Transmembrane helix</keyword>
<keyword evidence="3" id="KW-0812">Transmembrane</keyword>
<evidence type="ECO:0000256" key="2">
    <source>
        <dbReference type="ARBA" id="ARBA00006727"/>
    </source>
</evidence>